<gene>
    <name evidence="11" type="ORF">IGS67_04300</name>
</gene>
<dbReference type="NCBIfam" id="NF009131">
    <property type="entry name" value="PRK12484.1"/>
    <property type="match status" value="1"/>
</dbReference>
<dbReference type="GO" id="GO:0004516">
    <property type="term" value="F:nicotinate phosphoribosyltransferase activity"/>
    <property type="evidence" value="ECO:0007669"/>
    <property type="project" value="UniProtKB-EC"/>
</dbReference>
<dbReference type="EC" id="6.3.4.21" evidence="3 9"/>
<dbReference type="GO" id="GO:0016757">
    <property type="term" value="F:glycosyltransferase activity"/>
    <property type="evidence" value="ECO:0007669"/>
    <property type="project" value="UniProtKB-KW"/>
</dbReference>
<comment type="caution">
    <text evidence="11">The sequence shown here is derived from an EMBL/GenBank/DDBJ whole genome shotgun (WGS) entry which is preliminary data.</text>
</comment>
<dbReference type="InterPro" id="IPR007229">
    <property type="entry name" value="Nic_PRibTrfase-Fam"/>
</dbReference>
<comment type="PTM">
    <text evidence="9">Transiently phosphorylated on a His residue during the reaction cycle. Phosphorylation strongly increases the affinity for substrates and increases the rate of nicotinate D-ribonucleotide production. Dephosphorylation regenerates the low-affinity form of the enzyme, leading to product release.</text>
</comment>
<keyword evidence="5 9" id="KW-0436">Ligase</keyword>
<evidence type="ECO:0000256" key="6">
    <source>
        <dbReference type="ARBA" id="ARBA00022642"/>
    </source>
</evidence>
<sequence length="442" mass="46321">MRQGRSRHSDTPSLKTDHYELTMLQAALASGVAHRRAVFELFTRRLPSGRRYGVVAGIGRALEAVADFRFDDAQIAFLRENAVVDTPTLDYLAAYRFTGSIHTYREGELFFPQSPIVTVEGTFGEAVLLETLLLSILNHDSAVASAASRMVTAAAGASIIEMGSRRTGDEAAVVAARATYVAGFGATSNLEAGYRYGIPTTGTAAHAFTLAHDSEPEAFAAQVASLGAGTTLLVDTYDIPTGIRNAVAAGGTSLGGIRIDSGDLYVETTRARALLDELGATSTKIVVSSDLDEYVIDDLVSQGAPIDGYGIGTRVVTGSGAPTASMVYKLVEIEGPDGQMRPVAKKSADKASVGGFKDATRVLDAHGVAVAELAVPRAAGTATNHPAGTTTRDLQVTYVRDGKIADLPTLDEVRAHHRAALAELPPSALDVVAGTPYLTARS</sequence>
<dbReference type="InterPro" id="IPR013785">
    <property type="entry name" value="Aldolase_TIM"/>
</dbReference>
<accession>A0ABR9DNM1</accession>
<dbReference type="Proteomes" id="UP000642107">
    <property type="component" value="Unassembled WGS sequence"/>
</dbReference>
<evidence type="ECO:0000256" key="5">
    <source>
        <dbReference type="ARBA" id="ARBA00022598"/>
    </source>
</evidence>
<comment type="function">
    <text evidence="9">Catalyzes the first step in the biosynthesis of NAD from nicotinic acid, the ATP-dependent synthesis of beta-nicotinate D-ribonucleotide from nicotinate and 5-phospho-D-ribose 1-phosphate.</text>
</comment>
<evidence type="ECO:0000313" key="11">
    <source>
        <dbReference type="EMBL" id="MBD9698719.1"/>
    </source>
</evidence>
<dbReference type="Gene3D" id="3.20.140.10">
    <property type="entry name" value="nicotinate phosphoribosyltransferase"/>
    <property type="match status" value="1"/>
</dbReference>
<dbReference type="Gene3D" id="3.20.20.70">
    <property type="entry name" value="Aldolase class I"/>
    <property type="match status" value="1"/>
</dbReference>
<evidence type="ECO:0000256" key="2">
    <source>
        <dbReference type="ARBA" id="ARBA00010897"/>
    </source>
</evidence>
<dbReference type="PIRSF" id="PIRSF000484">
    <property type="entry name" value="NAPRT"/>
    <property type="match status" value="1"/>
</dbReference>
<dbReference type="EMBL" id="JACZDF010000002">
    <property type="protein sequence ID" value="MBD9698719.1"/>
    <property type="molecule type" value="Genomic_DNA"/>
</dbReference>
<proteinExistence type="inferred from homology"/>
<evidence type="ECO:0000256" key="3">
    <source>
        <dbReference type="ARBA" id="ARBA00013236"/>
    </source>
</evidence>
<name>A0ABR9DNM1_9MICO</name>
<evidence type="ECO:0000259" key="10">
    <source>
        <dbReference type="Pfam" id="PF17767"/>
    </source>
</evidence>
<evidence type="ECO:0000313" key="12">
    <source>
        <dbReference type="Proteomes" id="UP000642107"/>
    </source>
</evidence>
<dbReference type="PANTHER" id="PTHR11098:SF8">
    <property type="entry name" value="NICOTINATE PHOSPHORIBOSYLTRANSFERASE PNCB1"/>
    <property type="match status" value="1"/>
</dbReference>
<evidence type="ECO:0000256" key="1">
    <source>
        <dbReference type="ARBA" id="ARBA00004952"/>
    </source>
</evidence>
<dbReference type="InterPro" id="IPR036068">
    <property type="entry name" value="Nicotinate_pribotase-like_C"/>
</dbReference>
<dbReference type="InterPro" id="IPR006405">
    <property type="entry name" value="Nic_PRibTrfase_pncB"/>
</dbReference>
<keyword evidence="6 9" id="KW-0662">Pyridine nucleotide biosynthesis</keyword>
<dbReference type="NCBIfam" id="TIGR01513">
    <property type="entry name" value="NAPRTase_put"/>
    <property type="match status" value="1"/>
</dbReference>
<evidence type="ECO:0000256" key="4">
    <source>
        <dbReference type="ARBA" id="ARBA00022553"/>
    </source>
</evidence>
<protein>
    <recommendedName>
        <fullName evidence="3 9">Nicotinate phosphoribosyltransferase</fullName>
        <ecNumber evidence="3 9">6.3.4.21</ecNumber>
    </recommendedName>
</protein>
<keyword evidence="12" id="KW-1185">Reference proteome</keyword>
<dbReference type="PANTHER" id="PTHR11098">
    <property type="entry name" value="NICOTINATE PHOSPHORIBOSYLTRANSFERASE"/>
    <property type="match status" value="1"/>
</dbReference>
<evidence type="ECO:0000256" key="9">
    <source>
        <dbReference type="RuleBase" id="RU365100"/>
    </source>
</evidence>
<comment type="catalytic activity">
    <reaction evidence="8 9">
        <text>5-phospho-alpha-D-ribose 1-diphosphate + nicotinate + ATP + H2O = nicotinate beta-D-ribonucleotide + ADP + phosphate + diphosphate</text>
        <dbReference type="Rhea" id="RHEA:36163"/>
        <dbReference type="ChEBI" id="CHEBI:15377"/>
        <dbReference type="ChEBI" id="CHEBI:30616"/>
        <dbReference type="ChEBI" id="CHEBI:32544"/>
        <dbReference type="ChEBI" id="CHEBI:33019"/>
        <dbReference type="ChEBI" id="CHEBI:43474"/>
        <dbReference type="ChEBI" id="CHEBI:57502"/>
        <dbReference type="ChEBI" id="CHEBI:58017"/>
        <dbReference type="ChEBI" id="CHEBI:456216"/>
        <dbReference type="EC" id="6.3.4.21"/>
    </reaction>
</comment>
<evidence type="ECO:0000256" key="8">
    <source>
        <dbReference type="ARBA" id="ARBA00048668"/>
    </source>
</evidence>
<feature type="domain" description="Nicotinate phosphoribosyltransferase N-terminal" evidence="10">
    <location>
        <begin position="14"/>
        <end position="138"/>
    </location>
</feature>
<keyword evidence="7 9" id="KW-0808">Transferase</keyword>
<dbReference type="NCBIfam" id="NF006698">
    <property type="entry name" value="PRK09243.1-5"/>
    <property type="match status" value="1"/>
</dbReference>
<dbReference type="SUPFAM" id="SSF54675">
    <property type="entry name" value="Nicotinate/Quinolinate PRTase N-terminal domain-like"/>
    <property type="match status" value="1"/>
</dbReference>
<evidence type="ECO:0000256" key="7">
    <source>
        <dbReference type="ARBA" id="ARBA00022679"/>
    </source>
</evidence>
<reference evidence="11 12" key="1">
    <citation type="submission" date="2020-09" db="EMBL/GenBank/DDBJ databases">
        <title>Flavimobilis rhizosphaerae sp. nov., isolated from rhizosphere soil of Spartina alterniflora.</title>
        <authorList>
            <person name="Hanqin C."/>
        </authorList>
    </citation>
    <scope>NUCLEOTIDE SEQUENCE [LARGE SCALE GENOMIC DNA]</scope>
    <source>
        <strain evidence="11 12">GY 10621</strain>
    </source>
</reference>
<comment type="pathway">
    <text evidence="1 9">Cofactor biosynthesis; NAD(+) biosynthesis; nicotinate D-ribonucleotide from nicotinate: step 1/1.</text>
</comment>
<keyword evidence="11" id="KW-0328">Glycosyltransferase</keyword>
<dbReference type="InterPro" id="IPR040727">
    <property type="entry name" value="NAPRTase_N"/>
</dbReference>
<organism evidence="11 12">
    <name type="scientific">Flavimobilis rhizosphaerae</name>
    <dbReference type="NCBI Taxonomy" id="2775421"/>
    <lineage>
        <taxon>Bacteria</taxon>
        <taxon>Bacillati</taxon>
        <taxon>Actinomycetota</taxon>
        <taxon>Actinomycetes</taxon>
        <taxon>Micrococcales</taxon>
        <taxon>Jonesiaceae</taxon>
        <taxon>Flavimobilis</taxon>
    </lineage>
</organism>
<dbReference type="SUPFAM" id="SSF51690">
    <property type="entry name" value="Nicotinate/Quinolinate PRTase C-terminal domain-like"/>
    <property type="match status" value="1"/>
</dbReference>
<keyword evidence="4" id="KW-0597">Phosphoprotein</keyword>
<comment type="similarity">
    <text evidence="2 9">Belongs to the NAPRTase family.</text>
</comment>
<dbReference type="Pfam" id="PF17767">
    <property type="entry name" value="NAPRTase_N"/>
    <property type="match status" value="1"/>
</dbReference>